<reference evidence="19 31" key="6">
    <citation type="submission" date="2016-10" db="EMBL/GenBank/DDBJ databases">
        <title>Genome Sequence of Bacillus weihenstephanensis GM6LP.</title>
        <authorList>
            <person name="Poehlein A."/>
            <person name="Wemheuer F."/>
            <person name="Hollensteiner J."/>
            <person name="Wemheuer B."/>
        </authorList>
    </citation>
    <scope>NUCLEOTIDE SEQUENCE [LARGE SCALE GENOMIC DNA]</scope>
    <source>
        <strain evidence="19 31">GM6LP</strain>
    </source>
</reference>
<accession>C2XRP0</accession>
<dbReference type="NCBIfam" id="TIGR00231">
    <property type="entry name" value="small_GTP"/>
    <property type="match status" value="2"/>
</dbReference>
<dbReference type="Proteomes" id="UP000195696">
    <property type="component" value="Unassembled WGS sequence"/>
</dbReference>
<dbReference type="HOGENOM" id="CLU_016077_6_2_9"/>
<dbReference type="InterPro" id="IPR032859">
    <property type="entry name" value="KH_dom-like"/>
</dbReference>
<dbReference type="SUPFAM" id="SSF52540">
    <property type="entry name" value="P-loop containing nucleoside triphosphate hydrolases"/>
    <property type="match status" value="2"/>
</dbReference>
<feature type="binding site" evidence="9">
    <location>
        <begin position="57"/>
        <end position="61"/>
    </location>
    <ligand>
        <name>GTP</name>
        <dbReference type="ChEBI" id="CHEBI:37565"/>
        <label>1</label>
    </ligand>
</feature>
<keyword evidence="3 9" id="KW-0690">Ribosome biogenesis</keyword>
<evidence type="ECO:0000313" key="13">
    <source>
        <dbReference type="EMBL" id="ARJ21254.1"/>
    </source>
</evidence>
<dbReference type="EMBL" id="CABWMC010000023">
    <property type="protein sequence ID" value="VXC33049.1"/>
    <property type="molecule type" value="Genomic_DNA"/>
</dbReference>
<feature type="domain" description="EngA-type G" evidence="12">
    <location>
        <begin position="4"/>
        <end position="167"/>
    </location>
</feature>
<evidence type="ECO:0000313" key="20">
    <source>
        <dbReference type="EMBL" id="QQA17423.1"/>
    </source>
</evidence>
<evidence type="ECO:0000256" key="6">
    <source>
        <dbReference type="ARBA" id="ARBA00023134"/>
    </source>
</evidence>
<evidence type="ECO:0000313" key="14">
    <source>
        <dbReference type="EMBL" id="EEL71687.1"/>
    </source>
</evidence>
<dbReference type="EMBL" id="MRWU01000002">
    <property type="protein sequence ID" value="OSX95905.1"/>
    <property type="molecule type" value="Genomic_DNA"/>
</dbReference>
<dbReference type="Proteomes" id="UP000190696">
    <property type="component" value="Unassembled WGS sequence"/>
</dbReference>
<dbReference type="Gene3D" id="3.40.50.300">
    <property type="entry name" value="P-loop containing nucleotide triphosphate hydrolases"/>
    <property type="match status" value="2"/>
</dbReference>
<comment type="similarity">
    <text evidence="1 9 10 11">Belongs to the TRAFAC class TrmE-Era-EngA-EngB-Septin-like GTPase superfamily. EngA (Der) GTPase family.</text>
</comment>
<accession>J8F3V2</accession>
<evidence type="ECO:0000256" key="1">
    <source>
        <dbReference type="ARBA" id="ARBA00008279"/>
    </source>
</evidence>
<evidence type="ECO:0000313" key="34">
    <source>
        <dbReference type="Proteomes" id="UP000437562"/>
    </source>
</evidence>
<dbReference type="EMBL" id="SZOD01000274">
    <property type="protein sequence ID" value="TKI84784.1"/>
    <property type="molecule type" value="Genomic_DNA"/>
</dbReference>
<feature type="domain" description="EngA-type G" evidence="12">
    <location>
        <begin position="176"/>
        <end position="351"/>
    </location>
</feature>
<evidence type="ECO:0000256" key="10">
    <source>
        <dbReference type="PROSITE-ProRule" id="PRU01049"/>
    </source>
</evidence>
<evidence type="ECO:0000313" key="21">
    <source>
        <dbReference type="EMBL" id="REF33592.1"/>
    </source>
</evidence>
<evidence type="ECO:0000313" key="35">
    <source>
        <dbReference type="Proteomes" id="UP000596196"/>
    </source>
</evidence>
<evidence type="ECO:0000313" key="32">
    <source>
        <dbReference type="Proteomes" id="UP000256530"/>
    </source>
</evidence>
<dbReference type="EMBL" id="AHEV01000022">
    <property type="protein sequence ID" value="EJR38104.1"/>
    <property type="molecule type" value="Genomic_DNA"/>
</dbReference>
<reference evidence="21 32" key="10">
    <citation type="submission" date="2018-08" db="EMBL/GenBank/DDBJ databases">
        <title>Freshwater and sediment microbial communities from various areas in North America, analyzing microbe dynamics in response to fracking.</title>
        <authorList>
            <person name="Lamendella R."/>
        </authorList>
    </citation>
    <scope>NUCLEOTIDE SEQUENCE [LARGE SCALE GENOMIC DNA]</scope>
    <source>
        <strain evidence="21 32">DB-1</strain>
    </source>
</reference>
<dbReference type="EMBL" id="MUAI01000002">
    <property type="protein sequence ID" value="OOR08035.1"/>
    <property type="molecule type" value="Genomic_DNA"/>
</dbReference>
<evidence type="ECO:0000256" key="2">
    <source>
        <dbReference type="ARBA" id="ARBA00020953"/>
    </source>
</evidence>
<accession>A0A653XSH6</accession>
<feature type="binding site" evidence="9">
    <location>
        <begin position="10"/>
        <end position="17"/>
    </location>
    <ligand>
        <name>GTP</name>
        <dbReference type="ChEBI" id="CHEBI:37565"/>
        <label>1</label>
    </ligand>
</feature>
<evidence type="ECO:0000256" key="9">
    <source>
        <dbReference type="HAMAP-Rule" id="MF_00195"/>
    </source>
</evidence>
<dbReference type="InterPro" id="IPR015946">
    <property type="entry name" value="KH_dom-like_a/b"/>
</dbReference>
<evidence type="ECO:0000259" key="12">
    <source>
        <dbReference type="PROSITE" id="PS51712"/>
    </source>
</evidence>
<dbReference type="EMBL" id="LXLX01000021">
    <property type="protein sequence ID" value="OFD98245.1"/>
    <property type="molecule type" value="Genomic_DNA"/>
</dbReference>
<keyword evidence="6 9" id="KW-0342">GTP-binding</keyword>
<evidence type="ECO:0000313" key="15">
    <source>
        <dbReference type="EMBL" id="EJR38104.1"/>
    </source>
</evidence>
<dbReference type="EMBL" id="MKZQ01000035">
    <property type="protein sequence ID" value="PJN69986.1"/>
    <property type="molecule type" value="Genomic_DNA"/>
</dbReference>
<evidence type="ECO:0000313" key="33">
    <source>
        <dbReference type="Proteomes" id="UP000305524"/>
    </source>
</evidence>
<dbReference type="NCBIfam" id="TIGR03594">
    <property type="entry name" value="GTPase_EngA"/>
    <property type="match status" value="1"/>
</dbReference>
<dbReference type="GO" id="GO:0016787">
    <property type="term" value="F:hydrolase activity"/>
    <property type="evidence" value="ECO:0007669"/>
    <property type="project" value="UniProtKB-KW"/>
</dbReference>
<comment type="subunit">
    <text evidence="9">Associates with the 50S ribosomal subunit.</text>
</comment>
<feature type="binding site" evidence="9">
    <location>
        <begin position="182"/>
        <end position="189"/>
    </location>
    <ligand>
        <name>GTP</name>
        <dbReference type="ChEBI" id="CHEBI:37565"/>
        <label>2</label>
    </ligand>
</feature>
<dbReference type="Proteomes" id="UP000001753">
    <property type="component" value="Chromosome"/>
</dbReference>
<dbReference type="OMA" id="CNLPQYV"/>
<dbReference type="EMBL" id="CP065877">
    <property type="protein sequence ID" value="QQA17423.1"/>
    <property type="molecule type" value="Genomic_DNA"/>
</dbReference>
<evidence type="ECO:0000313" key="18">
    <source>
        <dbReference type="EMBL" id="OSX95905.1"/>
    </source>
</evidence>
<reference evidence="16 26" key="3">
    <citation type="submission" date="2016-05" db="EMBL/GenBank/DDBJ databases">
        <title>Bacillus thuringiensis and Bacillus weihenstephanensis as novel biocontrol agents of wilt causing Verticillium species.</title>
        <authorList>
            <person name="Hollensteiner J."/>
            <person name="Wemheuer F."/>
            <person name="Harting R."/>
            <person name="Kolarzyk A."/>
            <person name="Diaz-Valerio S."/>
            <person name="Poehlein A."/>
            <person name="Brzuszkiewicz E."/>
            <person name="Nesemann K."/>
            <person name="Braus-Stromeyer S."/>
            <person name="Braus G."/>
            <person name="Daniel R."/>
            <person name="Liesegang H."/>
        </authorList>
    </citation>
    <scope>NUCLEOTIDE SEQUENCE [LARGE SCALE GENOMIC DNA]</scope>
    <source>
        <strain evidence="16 26">GOE11</strain>
    </source>
</reference>
<dbReference type="EMBL" id="CP020743">
    <property type="protein sequence ID" value="ARJ21254.1"/>
    <property type="molecule type" value="Genomic_DNA"/>
</dbReference>
<dbReference type="PIRSF" id="PIRSF006485">
    <property type="entry name" value="GTP-binding_EngA"/>
    <property type="match status" value="1"/>
</dbReference>
<proteinExistence type="inferred from homology"/>
<reference evidence="20 35" key="13">
    <citation type="submission" date="2020-12" db="EMBL/GenBank/DDBJ databases">
        <title>FDA dAtabase for Regulatory Grade micrObial Sequences (FDA-ARGOS): Supporting development and validation of Infectious Disease Dx tests.</title>
        <authorList>
            <person name="Nelson B."/>
            <person name="Plummer A."/>
            <person name="Tallon L."/>
            <person name="Sadzewicz L."/>
            <person name="Zhao X."/>
            <person name="Boylan J."/>
            <person name="Ott S."/>
            <person name="Bowen H."/>
            <person name="Vavikolanu K."/>
            <person name="Mehta A."/>
            <person name="Aluvathingal J."/>
            <person name="Nadendla S."/>
            <person name="Myers T."/>
            <person name="Yan Y."/>
            <person name="Sichtig H."/>
        </authorList>
    </citation>
    <scope>NUCLEOTIDE SEQUENCE [LARGE SCALE GENOMIC DNA]</scope>
    <source>
        <strain evidence="20 35">FDAARGOS_924</strain>
    </source>
</reference>
<dbReference type="Proteomes" id="UP000194131">
    <property type="component" value="Unassembled WGS sequence"/>
</dbReference>
<keyword evidence="35" id="KW-1185">Reference proteome</keyword>
<keyword evidence="4 11" id="KW-0677">Repeat</keyword>
<reference evidence="30" key="5">
    <citation type="submission" date="2016-08" db="EMBL/GenBank/DDBJ databases">
        <authorList>
            <person name="Seilhamer J.J."/>
        </authorList>
    </citation>
    <scope>NUCLEOTIDE SEQUENCE [LARGE SCALE GENOMIC DNA]</scope>
    <source>
        <strain evidence="30">SDA_GO95</strain>
    </source>
</reference>
<dbReference type="CDD" id="cd01894">
    <property type="entry name" value="EngA1"/>
    <property type="match status" value="1"/>
</dbReference>
<dbReference type="FunFam" id="3.30.300.20:FF:000004">
    <property type="entry name" value="GTPase Der"/>
    <property type="match status" value="1"/>
</dbReference>
<dbReference type="Proteomes" id="UP000006976">
    <property type="component" value="Unassembled WGS sequence"/>
</dbReference>
<dbReference type="GO" id="GO:0043022">
    <property type="term" value="F:ribosome binding"/>
    <property type="evidence" value="ECO:0007669"/>
    <property type="project" value="TreeGrafter"/>
</dbReference>
<keyword evidence="5 9" id="KW-0547">Nucleotide-binding</keyword>
<dbReference type="Gene3D" id="3.30.300.20">
    <property type="match status" value="1"/>
</dbReference>
<evidence type="ECO:0000313" key="25">
    <source>
        <dbReference type="Proteomes" id="UP000006976"/>
    </source>
</evidence>
<reference evidence="24 34" key="12">
    <citation type="submission" date="2019-10" db="EMBL/GenBank/DDBJ databases">
        <authorList>
            <person name="Karimi E."/>
        </authorList>
    </citation>
    <scope>NUCLEOTIDE SEQUENCE [LARGE SCALE GENOMIC DNA]</scope>
    <source>
        <strain evidence="24">Bacillus sp. 71</strain>
    </source>
</reference>
<dbReference type="PANTHER" id="PTHR43834:SF6">
    <property type="entry name" value="GTPASE DER"/>
    <property type="match status" value="1"/>
</dbReference>
<dbReference type="GO" id="GO:0005525">
    <property type="term" value="F:GTP binding"/>
    <property type="evidence" value="ECO:0007669"/>
    <property type="project" value="UniProtKB-UniRule"/>
</dbReference>
<evidence type="ECO:0000256" key="3">
    <source>
        <dbReference type="ARBA" id="ARBA00022517"/>
    </source>
</evidence>
<evidence type="ECO:0000313" key="17">
    <source>
        <dbReference type="EMBL" id="OOR08035.1"/>
    </source>
</evidence>
<evidence type="ECO:0000313" key="22">
    <source>
        <dbReference type="EMBL" id="SCB67310.1"/>
    </source>
</evidence>
<reference evidence="18 29" key="7">
    <citation type="submission" date="2016-12" db="EMBL/GenBank/DDBJ databases">
        <title>Genome Sequences of Twelve Sporeforming Bacillus Species Isolated from Foods.</title>
        <authorList>
            <person name="De Jong A."/>
            <person name="Holsappel S."/>
            <person name="Kuipers O.P."/>
        </authorList>
    </citation>
    <scope>NUCLEOTIDE SEQUENCE [LARGE SCALE GENOMIC DNA]</scope>
    <source>
        <strain evidence="18 29">S3E15</strain>
    </source>
</reference>
<dbReference type="EMBL" id="FMAK01000026">
    <property type="protein sequence ID" value="SCB67310.1"/>
    <property type="molecule type" value="Genomic_DNA"/>
</dbReference>
<dbReference type="KEGG" id="bmyo:BG05_4387"/>
<evidence type="ECO:0000313" key="27">
    <source>
        <dbReference type="Proteomes" id="UP000190696"/>
    </source>
</evidence>
<sequence>MPKPVIAIVGRPNVGKSTIFNRIVGERVSIVEDIPGITRDRIYSAGEWLNHEFNIIDTGGIDIGDEPFLTQIRQQAEVAIDEADVIIFMTNGRDGVTAADEEVAKILYRSKKPIVLAVNKVDNPDMRSDIYDFYALGFGEPFPISGTHGLGLGDLLDEAANHFPKIEEEAYDDETIRFSLIGRPNVGKSSLVNALLGQERVIVSNIAGTTRDAVDTPYSKDDQDYVIIDTAGMRKKGKVYESTEKYSVLRALRAIERSDVVLVVLDGEEGIIEQDKKIAGYAHDSGRAVIIVVNKWDAVKKDEKTMKAFEENIRAHFQFLEYAPIVFLSAKTKKRTQTLLPVINEVNESHSIRVQTNVLNDVIMDAVAMNPTPTHNGSRLKIFYATQVAVKPPTFVIFVNDTELMHFSYERFLKNRLREAFGFVGTPIHIIARARD</sequence>
<feature type="binding site" evidence="9">
    <location>
        <begin position="229"/>
        <end position="233"/>
    </location>
    <ligand>
        <name>GTP</name>
        <dbReference type="ChEBI" id="CHEBI:37565"/>
        <label>2</label>
    </ligand>
</feature>
<dbReference type="PANTHER" id="PTHR43834">
    <property type="entry name" value="GTPASE DER"/>
    <property type="match status" value="1"/>
</dbReference>
<dbReference type="SMR" id="A0A084J5L6"/>
<dbReference type="KEGG" id="bww:bwei_3488"/>
<dbReference type="GO" id="GO:0042254">
    <property type="term" value="P:ribosome biogenesis"/>
    <property type="evidence" value="ECO:0007669"/>
    <property type="project" value="UniProtKB-KW"/>
</dbReference>
<evidence type="ECO:0000313" key="30">
    <source>
        <dbReference type="Proteomes" id="UP000195696"/>
    </source>
</evidence>
<dbReference type="InterPro" id="IPR006073">
    <property type="entry name" value="GTP-bd"/>
</dbReference>
<dbReference type="InterPro" id="IPR005225">
    <property type="entry name" value="Small_GTP-bd"/>
</dbReference>
<dbReference type="Proteomes" id="UP000305524">
    <property type="component" value="Unassembled WGS sequence"/>
</dbReference>
<protein>
    <recommendedName>
        <fullName evidence="2 9">GTPase Der</fullName>
    </recommendedName>
    <alternativeName>
        <fullName evidence="7 9">GTP-binding protein EngA</fullName>
    </alternativeName>
</protein>
<dbReference type="Proteomes" id="UP000192932">
    <property type="component" value="Chromosome"/>
</dbReference>
<name>A0A084J5L6_BACMY</name>
<organism evidence="14">
    <name type="scientific">Bacillus mycoides</name>
    <dbReference type="NCBI Taxonomy" id="1405"/>
    <lineage>
        <taxon>Bacteria</taxon>
        <taxon>Bacillati</taxon>
        <taxon>Bacillota</taxon>
        <taxon>Bacilli</taxon>
        <taxon>Bacillales</taxon>
        <taxon>Bacillaceae</taxon>
        <taxon>Bacillus</taxon>
        <taxon>Bacillus cereus group</taxon>
    </lineage>
</organism>
<evidence type="ECO:0000256" key="5">
    <source>
        <dbReference type="ARBA" id="ARBA00022741"/>
    </source>
</evidence>
<dbReference type="FunFam" id="3.40.50.300:FF:000040">
    <property type="entry name" value="GTPase Der"/>
    <property type="match status" value="1"/>
</dbReference>
<dbReference type="AlphaFoldDB" id="A0A084J5L6"/>
<accession>A0A0B5SKA6</accession>
<evidence type="ECO:0000256" key="8">
    <source>
        <dbReference type="ARBA" id="ARBA00053470"/>
    </source>
</evidence>
<dbReference type="Proteomes" id="UP000175835">
    <property type="component" value="Unassembled WGS sequence"/>
</dbReference>
<feature type="binding site" evidence="9">
    <location>
        <begin position="294"/>
        <end position="297"/>
    </location>
    <ligand>
        <name>GTP</name>
        <dbReference type="ChEBI" id="CHEBI:37565"/>
        <label>2</label>
    </ligand>
</feature>
<dbReference type="InterPro" id="IPR031166">
    <property type="entry name" value="G_ENGA"/>
</dbReference>
<accession>A0A084J5L6</accession>
<reference evidence="17 27" key="8">
    <citation type="submission" date="2017-01" db="EMBL/GenBank/DDBJ databases">
        <title>Bacillus cereus isolates.</title>
        <authorList>
            <person name="Beno S.M."/>
        </authorList>
    </citation>
    <scope>NUCLEOTIDE SEQUENCE [LARGE SCALE GENOMIC DNA]</scope>
    <source>
        <strain evidence="17 27">FSL W7-1108</strain>
    </source>
</reference>
<dbReference type="EMBL" id="QTTY01000012">
    <property type="protein sequence ID" value="REF33592.1"/>
    <property type="molecule type" value="Genomic_DNA"/>
</dbReference>
<reference evidence="14" key="1">
    <citation type="journal article" date="2012" name="Genome Res.">
        <title>Genomic characterization of the Bacillus cereus sensu lato species: Backdrop to the evolution of Bacillus anthracis.</title>
        <authorList>
            <person name="Zwick M.E."/>
            <person name="Joseph S.J."/>
            <person name="Didelot X."/>
            <person name="Chen P.E."/>
            <person name="Bishop-Lilly K.A."/>
            <person name="Stewart A.C."/>
            <person name="Willner K."/>
            <person name="Nolan N."/>
            <person name="Lentz S."/>
            <person name="Thomason M.K."/>
            <person name="Sozhamannan S."/>
            <person name="Mateczun A.J."/>
            <person name="Du L."/>
            <person name="Read T.D."/>
        </authorList>
    </citation>
    <scope>NUCLEOTIDE SEQUENCE [LARGE SCALE GENOMIC DNA]</scope>
    <source>
        <strain evidence="14">AH603</strain>
    </source>
</reference>
<dbReference type="EMBL" id="ACMP01000050">
    <property type="protein sequence ID" value="EEL71687.1"/>
    <property type="molecule type" value="Genomic_DNA"/>
</dbReference>
<reference evidence="23 33" key="11">
    <citation type="journal article" date="2019" name="Environ. Microbiol.">
        <title>An active ?-lactamase is a part of an orchestrated cell wall stress resistance network of Bacillus subtilis and related rhizosphere species.</title>
        <authorList>
            <person name="Bucher T."/>
            <person name="Keren-Paz A."/>
            <person name="Hausser J."/>
            <person name="Olender T."/>
            <person name="Cytryn E."/>
            <person name="Kolodkin-Gal I."/>
        </authorList>
    </citation>
    <scope>NUCLEOTIDE SEQUENCE [LARGE SCALE GENOMIC DNA]</scope>
    <source>
        <strain evidence="23 33">I186</strain>
    </source>
</reference>
<dbReference type="PATRIC" id="fig|86662.17.peg.3512"/>
<dbReference type="GeneID" id="66263444"/>
<evidence type="ECO:0000256" key="7">
    <source>
        <dbReference type="ARBA" id="ARBA00032345"/>
    </source>
</evidence>
<dbReference type="FunFam" id="3.40.50.300:FF:000057">
    <property type="entry name" value="GTPase Der"/>
    <property type="match status" value="1"/>
</dbReference>
<dbReference type="PROSITE" id="PS51712">
    <property type="entry name" value="G_ENGA"/>
    <property type="match status" value="2"/>
</dbReference>
<evidence type="ECO:0000256" key="4">
    <source>
        <dbReference type="ARBA" id="ARBA00022737"/>
    </source>
</evidence>
<dbReference type="HAMAP" id="MF_00195">
    <property type="entry name" value="GTPase_Der"/>
    <property type="match status" value="1"/>
</dbReference>
<dbReference type="RefSeq" id="WP_002011811.1">
    <property type="nucleotide sequence ID" value="NZ_CAKJWQ010000006.1"/>
</dbReference>
<evidence type="ECO:0000313" key="29">
    <source>
        <dbReference type="Proteomes" id="UP000194131"/>
    </source>
</evidence>
<evidence type="ECO:0000256" key="11">
    <source>
        <dbReference type="RuleBase" id="RU004481"/>
    </source>
</evidence>
<keyword evidence="24" id="KW-0378">Hydrolase</keyword>
<dbReference type="Proteomes" id="UP000596196">
    <property type="component" value="Chromosome"/>
</dbReference>
<evidence type="ECO:0000313" key="23">
    <source>
        <dbReference type="EMBL" id="TKI84784.1"/>
    </source>
</evidence>
<dbReference type="Pfam" id="PF14714">
    <property type="entry name" value="KH_dom-like"/>
    <property type="match status" value="1"/>
</dbReference>
<evidence type="ECO:0000313" key="26">
    <source>
        <dbReference type="Proteomes" id="UP000175835"/>
    </source>
</evidence>
<feature type="binding site" evidence="9">
    <location>
        <begin position="119"/>
        <end position="122"/>
    </location>
    <ligand>
        <name>GTP</name>
        <dbReference type="ChEBI" id="CHEBI:37565"/>
        <label>1</label>
    </ligand>
</feature>
<evidence type="ECO:0000313" key="31">
    <source>
        <dbReference type="Proteomes" id="UP000236165"/>
    </source>
</evidence>
<reference evidence="22" key="4">
    <citation type="submission" date="2016-08" db="EMBL/GenBank/DDBJ databases">
        <authorList>
            <person name="Loux V."/>
            <person name="Rue O."/>
        </authorList>
    </citation>
    <scope>NUCLEOTIDE SEQUENCE</scope>
    <source>
        <strain evidence="22">SDA_GO95</strain>
    </source>
</reference>
<gene>
    <name evidence="16" type="primary">engA</name>
    <name evidence="9 19" type="synonym">der</name>
    <name evidence="13" type="ORF">B7492_08355</name>
    <name evidence="24" type="ORF">BACI71_30599</name>
    <name evidence="19" type="ORF">BACWE_30260</name>
    <name evidence="14" type="ORF">bcere0026_13540</name>
    <name evidence="17" type="ORF">BW900_05840</name>
    <name evidence="22" type="ORF">BWGO95_01433</name>
    <name evidence="16" type="ORF">BWGOE11_16110</name>
    <name evidence="21" type="ORF">DET55_11229</name>
    <name evidence="23" type="ORF">FC701_12620</name>
    <name evidence="20" type="ORF">I6G81_08165</name>
    <name evidence="15" type="ORF">III_03857</name>
    <name evidence="18" type="ORF">S3E15_02383</name>
</gene>
<dbReference type="Proteomes" id="UP000437562">
    <property type="component" value="Unassembled WGS sequence"/>
</dbReference>
<dbReference type="Pfam" id="PF01926">
    <property type="entry name" value="MMR_HSR1"/>
    <property type="match status" value="2"/>
</dbReference>
<dbReference type="Proteomes" id="UP000256530">
    <property type="component" value="Unassembled WGS sequence"/>
</dbReference>
<reference evidence="13 28" key="9">
    <citation type="submission" date="2017-04" db="EMBL/GenBank/DDBJ databases">
        <title>The Characteristic of a Fine Plant Growth-Promoting Rhizobacteria Bacillus mycoides Gnyt1 and its Whole Genome Sequencing Analysis.</title>
        <authorList>
            <person name="Li J.H."/>
            <person name="Yao T."/>
        </authorList>
    </citation>
    <scope>NUCLEOTIDE SEQUENCE [LARGE SCALE GENOMIC DNA]</scope>
    <source>
        <strain evidence="13 28">Gnyt1</strain>
    </source>
</reference>
<evidence type="ECO:0000313" key="16">
    <source>
        <dbReference type="EMBL" id="OFD98245.1"/>
    </source>
</evidence>
<dbReference type="PRINTS" id="PR00326">
    <property type="entry name" value="GTP1OBG"/>
</dbReference>
<dbReference type="CDD" id="cd01895">
    <property type="entry name" value="EngA2"/>
    <property type="match status" value="1"/>
</dbReference>
<comment type="function">
    <text evidence="8 9 11">GTPase that plays an essential role in the late steps of ribosome biogenesis.</text>
</comment>
<dbReference type="Proteomes" id="UP000236165">
    <property type="component" value="Unassembled WGS sequence"/>
</dbReference>
<evidence type="ECO:0000313" key="28">
    <source>
        <dbReference type="Proteomes" id="UP000192932"/>
    </source>
</evidence>
<accession>C2PTP3</accession>
<evidence type="ECO:0000313" key="19">
    <source>
        <dbReference type="EMBL" id="PJN69986.1"/>
    </source>
</evidence>
<reference evidence="15 25" key="2">
    <citation type="submission" date="2012-04" db="EMBL/GenBank/DDBJ databases">
        <title>The Genome Sequence of Bacillus cereus VD078.</title>
        <authorList>
            <consortium name="The Broad Institute Genome Sequencing Platform"/>
            <consortium name="The Broad Institute Genome Sequencing Center for Infectious Disease"/>
            <person name="Feldgarden M."/>
            <person name="Van der Auwera G.A."/>
            <person name="Mahillon J."/>
            <person name="Duprez V."/>
            <person name="Timmery S."/>
            <person name="Mattelet C."/>
            <person name="Dierick K."/>
            <person name="Sun M."/>
            <person name="Yu Z."/>
            <person name="Zhu L."/>
            <person name="Hu X."/>
            <person name="Shank E.B."/>
            <person name="Swiecicka I."/>
            <person name="Hansen B.M."/>
            <person name="Andrup L."/>
            <person name="Young S.K."/>
            <person name="Zeng Q."/>
            <person name="Gargeya S."/>
            <person name="Fitzgerald M."/>
            <person name="Haas B."/>
            <person name="Abouelleil A."/>
            <person name="Alvarado L."/>
            <person name="Arachchi H.M."/>
            <person name="Berlin A."/>
            <person name="Chapman S.B."/>
            <person name="Goldberg J."/>
            <person name="Griggs A."/>
            <person name="Gujja S."/>
            <person name="Hansen M."/>
            <person name="Howarth C."/>
            <person name="Imamovic A."/>
            <person name="Larimer J."/>
            <person name="McCowen C."/>
            <person name="Montmayeur A."/>
            <person name="Murphy C."/>
            <person name="Neiman D."/>
            <person name="Pearson M."/>
            <person name="Priest M."/>
            <person name="Roberts A."/>
            <person name="Saif S."/>
            <person name="Shea T."/>
            <person name="Sisk P."/>
            <person name="Sykes S."/>
            <person name="Wortman J."/>
            <person name="Nusbaum C."/>
            <person name="Birren B."/>
        </authorList>
    </citation>
    <scope>NUCLEOTIDE SEQUENCE [LARGE SCALE GENOMIC DNA]</scope>
    <source>
        <strain evidence="15 25">VD078</strain>
    </source>
</reference>
<dbReference type="InterPro" id="IPR027417">
    <property type="entry name" value="P-loop_NTPase"/>
</dbReference>
<dbReference type="InterPro" id="IPR016484">
    <property type="entry name" value="GTPase_Der"/>
</dbReference>
<evidence type="ECO:0000313" key="24">
    <source>
        <dbReference type="EMBL" id="VXC33049.1"/>
    </source>
</evidence>